<feature type="transmembrane region" description="Helical" evidence="11">
    <location>
        <begin position="541"/>
        <end position="564"/>
    </location>
</feature>
<feature type="transmembrane region" description="Helical" evidence="11">
    <location>
        <begin position="512"/>
        <end position="529"/>
    </location>
</feature>
<dbReference type="PANTHER" id="PTHR31064">
    <property type="entry name" value="POTASSIUM TRANSPORT PROTEIN DDB_G0292412-RELATED"/>
    <property type="match status" value="1"/>
</dbReference>
<organism evidence="12 13">
    <name type="scientific">Metarhizium album (strain ARSEF 1941)</name>
    <dbReference type="NCBI Taxonomy" id="1081103"/>
    <lineage>
        <taxon>Eukaryota</taxon>
        <taxon>Fungi</taxon>
        <taxon>Dikarya</taxon>
        <taxon>Ascomycota</taxon>
        <taxon>Pezizomycotina</taxon>
        <taxon>Sordariomycetes</taxon>
        <taxon>Hypocreomycetidae</taxon>
        <taxon>Hypocreales</taxon>
        <taxon>Clavicipitaceae</taxon>
        <taxon>Metarhizium</taxon>
    </lineage>
</organism>
<feature type="compositionally biased region" description="Basic and acidic residues" evidence="10">
    <location>
        <begin position="138"/>
        <end position="154"/>
    </location>
</feature>
<dbReference type="GO" id="GO:0140107">
    <property type="term" value="F:high-affinity potassium ion transmembrane transporter activity"/>
    <property type="evidence" value="ECO:0007669"/>
    <property type="project" value="TreeGrafter"/>
</dbReference>
<evidence type="ECO:0000256" key="4">
    <source>
        <dbReference type="ARBA" id="ARBA00022538"/>
    </source>
</evidence>
<evidence type="ECO:0000313" key="13">
    <source>
        <dbReference type="Proteomes" id="UP000030816"/>
    </source>
</evidence>
<evidence type="ECO:0000256" key="2">
    <source>
        <dbReference type="ARBA" id="ARBA00009137"/>
    </source>
</evidence>
<comment type="subcellular location">
    <subcellularLocation>
        <location evidence="1">Membrane</location>
        <topology evidence="1">Multi-pass membrane protein</topology>
    </subcellularLocation>
</comment>
<comment type="similarity">
    <text evidence="2">Belongs to the TrkH potassium transport family.</text>
</comment>
<feature type="transmembrane region" description="Helical" evidence="11">
    <location>
        <begin position="12"/>
        <end position="31"/>
    </location>
</feature>
<keyword evidence="9 11" id="KW-0472">Membrane</keyword>
<dbReference type="InterPro" id="IPR004773">
    <property type="entry name" value="K/Na_transp_Trk1/HKT1"/>
</dbReference>
<evidence type="ECO:0000256" key="8">
    <source>
        <dbReference type="ARBA" id="ARBA00023065"/>
    </source>
</evidence>
<feature type="transmembrane region" description="Helical" evidence="11">
    <location>
        <begin position="332"/>
        <end position="355"/>
    </location>
</feature>
<dbReference type="InterPro" id="IPR015958">
    <property type="entry name" value="Trk1_fungi"/>
</dbReference>
<dbReference type="InterPro" id="IPR003445">
    <property type="entry name" value="Cat_transpt"/>
</dbReference>
<name>A0A0B2WMF4_METAS</name>
<feature type="region of interest" description="Disordered" evidence="10">
    <location>
        <begin position="102"/>
        <end position="154"/>
    </location>
</feature>
<dbReference type="RefSeq" id="XP_040678292.1">
    <property type="nucleotide sequence ID" value="XM_040823621.1"/>
</dbReference>
<dbReference type="OrthoDB" id="9999863at2759"/>
<dbReference type="STRING" id="1081103.A0A0B2WMF4"/>
<evidence type="ECO:0000256" key="6">
    <source>
        <dbReference type="ARBA" id="ARBA00022958"/>
    </source>
</evidence>
<dbReference type="NCBIfam" id="TIGR00934">
    <property type="entry name" value="2a38euk"/>
    <property type="match status" value="1"/>
</dbReference>
<evidence type="ECO:0000256" key="1">
    <source>
        <dbReference type="ARBA" id="ARBA00004141"/>
    </source>
</evidence>
<keyword evidence="6" id="KW-0630">Potassium</keyword>
<dbReference type="GO" id="GO:0005886">
    <property type="term" value="C:plasma membrane"/>
    <property type="evidence" value="ECO:0007669"/>
    <property type="project" value="InterPro"/>
</dbReference>
<reference evidence="12 13" key="1">
    <citation type="journal article" date="2014" name="Proc. Natl. Acad. Sci. U.S.A.">
        <title>Trajectory and genomic determinants of fungal-pathogen speciation and host adaptation.</title>
        <authorList>
            <person name="Hu X."/>
            <person name="Xiao G."/>
            <person name="Zheng P."/>
            <person name="Shang Y."/>
            <person name="Su Y."/>
            <person name="Zhang X."/>
            <person name="Liu X."/>
            <person name="Zhan S."/>
            <person name="St Leger R.J."/>
            <person name="Wang C."/>
        </authorList>
    </citation>
    <scope>NUCLEOTIDE SEQUENCE [LARGE SCALE GENOMIC DNA]</scope>
    <source>
        <strain evidence="12 13">ARSEF 1941</strain>
    </source>
</reference>
<evidence type="ECO:0000256" key="11">
    <source>
        <dbReference type="SAM" id="Phobius"/>
    </source>
</evidence>
<dbReference type="AlphaFoldDB" id="A0A0B2WMF4"/>
<proteinExistence type="inferred from homology"/>
<dbReference type="GO" id="GO:0030007">
    <property type="term" value="P:intracellular potassium ion homeostasis"/>
    <property type="evidence" value="ECO:0007669"/>
    <property type="project" value="InterPro"/>
</dbReference>
<dbReference type="PIRSF" id="PIRSF002450">
    <property type="entry name" value="K+_transpter_TRK"/>
    <property type="match status" value="1"/>
</dbReference>
<comment type="caution">
    <text evidence="12">The sequence shown here is derived from an EMBL/GenBank/DDBJ whole genome shotgun (WGS) entry which is preliminary data.</text>
</comment>
<evidence type="ECO:0000256" key="7">
    <source>
        <dbReference type="ARBA" id="ARBA00022989"/>
    </source>
</evidence>
<accession>A0A0B2WMF4</accession>
<keyword evidence="8" id="KW-0406">Ion transport</keyword>
<dbReference type="InterPro" id="IPR051143">
    <property type="entry name" value="TrkH_K-transport"/>
</dbReference>
<gene>
    <name evidence="12" type="ORF">MAM_04823</name>
</gene>
<keyword evidence="4" id="KW-0633">Potassium transport</keyword>
<feature type="transmembrane region" description="Helical" evidence="11">
    <location>
        <begin position="456"/>
        <end position="475"/>
    </location>
</feature>
<evidence type="ECO:0000313" key="12">
    <source>
        <dbReference type="EMBL" id="KHN97226.1"/>
    </source>
</evidence>
<feature type="transmembrane region" description="Helical" evidence="11">
    <location>
        <begin position="257"/>
        <end position="282"/>
    </location>
</feature>
<feature type="transmembrane region" description="Helical" evidence="11">
    <location>
        <begin position="65"/>
        <end position="90"/>
    </location>
</feature>
<feature type="transmembrane region" description="Helical" evidence="11">
    <location>
        <begin position="383"/>
        <end position="413"/>
    </location>
</feature>
<sequence>MWCPSLNYITLHYAYIFVMGLLSLPFLYLHGNMSAMDAYFMGVSASTESGLNVLDLNELRLYQQIYLYCTTVFTQMGFTNILVVVVRLYWFNKHLSDFDPREESDLEFGEPKAPSPGIDDVGDGRDAGNGTAARKARKTCDDLGLHPQHDTLTDRGGAEIASHGAADMRQHDPQTLRPLGESRSLDRAAALASSVFVIGREPTSSPMSREPARRRRVSDDMPYLSSGATVGRNSQFYNLTRQDRNELGGIEYRSLKLLLKVVVVYYFGVHLVGAIGLVGWILQGSPKYAAHLAEFAQDKIWWAFYTSQTAVCNLGFTLTPDSMLFFRDAPWVMFWLSLLTFAGNTLYPVFLRCILWTMSKMTPRRSSIQEPLQFLLAHPRRCYALLFPCGTTWALFGIIMGLNLLGTLILLVLDLHNPEFTRLTAAQRVAAAFFQSAAARHTGAASFTLSSLSPGAQFTLLVMMYISAFPVAMSIRSSNIYEEKSLGYYAPDPTYDEDRGATYLLQHMQKQLGFDLWYIFLGLFCLSVSEASKLADPNQPAFSFFALFFEVVSAYGGVGLTMGYPGITSALSTRFTTFGKVVMCAMMIRGRHRGMPHGLDRAIMLPGEWLEEERSG</sequence>
<dbReference type="PANTHER" id="PTHR31064:SF5">
    <property type="entry name" value="POTASSIUM ION TRANSPORTER (EUROFUNG)"/>
    <property type="match status" value="1"/>
</dbReference>
<dbReference type="Pfam" id="PF02386">
    <property type="entry name" value="TrkH"/>
    <property type="match status" value="1"/>
</dbReference>
<dbReference type="GeneID" id="63739278"/>
<evidence type="ECO:0000256" key="9">
    <source>
        <dbReference type="ARBA" id="ARBA00023136"/>
    </source>
</evidence>
<evidence type="ECO:0000256" key="5">
    <source>
        <dbReference type="ARBA" id="ARBA00022692"/>
    </source>
</evidence>
<dbReference type="HOGENOM" id="CLU_005947_5_0_1"/>
<keyword evidence="13" id="KW-1185">Reference proteome</keyword>
<keyword evidence="7 11" id="KW-1133">Transmembrane helix</keyword>
<dbReference type="EMBL" id="AZHE01000011">
    <property type="protein sequence ID" value="KHN97226.1"/>
    <property type="molecule type" value="Genomic_DNA"/>
</dbReference>
<protein>
    <submittedName>
        <fullName evidence="12">Potassium transport protein, high-affinity</fullName>
    </submittedName>
</protein>
<dbReference type="GO" id="GO:1990573">
    <property type="term" value="P:potassium ion import across plasma membrane"/>
    <property type="evidence" value="ECO:0007669"/>
    <property type="project" value="TreeGrafter"/>
</dbReference>
<evidence type="ECO:0000256" key="10">
    <source>
        <dbReference type="SAM" id="MobiDB-lite"/>
    </source>
</evidence>
<keyword evidence="5 11" id="KW-0812">Transmembrane</keyword>
<evidence type="ECO:0000256" key="3">
    <source>
        <dbReference type="ARBA" id="ARBA00022448"/>
    </source>
</evidence>
<dbReference type="Proteomes" id="UP000030816">
    <property type="component" value="Unassembled WGS sequence"/>
</dbReference>
<keyword evidence="3" id="KW-0813">Transport</keyword>